<keyword evidence="5" id="KW-1185">Reference proteome</keyword>
<feature type="chain" id="PRO_5040175103" evidence="3">
    <location>
        <begin position="38"/>
        <end position="808"/>
    </location>
</feature>
<evidence type="ECO:0000313" key="4">
    <source>
        <dbReference type="EMBL" id="KAF9150790.1"/>
    </source>
</evidence>
<feature type="compositionally biased region" description="Acidic residues" evidence="2">
    <location>
        <begin position="797"/>
        <end position="808"/>
    </location>
</feature>
<evidence type="ECO:0000256" key="1">
    <source>
        <dbReference type="SAM" id="Coils"/>
    </source>
</evidence>
<gene>
    <name evidence="4" type="ORF">BG015_007396</name>
</gene>
<reference evidence="4" key="1">
    <citation type="journal article" date="2020" name="Fungal Divers.">
        <title>Resolving the Mortierellaceae phylogeny through synthesis of multi-gene phylogenetics and phylogenomics.</title>
        <authorList>
            <person name="Vandepol N."/>
            <person name="Liber J."/>
            <person name="Desiro A."/>
            <person name="Na H."/>
            <person name="Kennedy M."/>
            <person name="Barry K."/>
            <person name="Grigoriev I.V."/>
            <person name="Miller A.N."/>
            <person name="O'Donnell K."/>
            <person name="Stajich J.E."/>
            <person name="Bonito G."/>
        </authorList>
    </citation>
    <scope>NUCLEOTIDE SEQUENCE</scope>
    <source>
        <strain evidence="4">NRRL 6426</strain>
    </source>
</reference>
<dbReference type="OrthoDB" id="509690at2759"/>
<feature type="region of interest" description="Disordered" evidence="2">
    <location>
        <begin position="786"/>
        <end position="808"/>
    </location>
</feature>
<dbReference type="Gene3D" id="2.160.20.10">
    <property type="entry name" value="Single-stranded right-handed beta-helix, Pectin lyase-like"/>
    <property type="match status" value="1"/>
</dbReference>
<dbReference type="InterPro" id="IPR011050">
    <property type="entry name" value="Pectin_lyase_fold/virulence"/>
</dbReference>
<evidence type="ECO:0000313" key="5">
    <source>
        <dbReference type="Proteomes" id="UP000748756"/>
    </source>
</evidence>
<dbReference type="CDD" id="cd22249">
    <property type="entry name" value="UDM1_RNF168_RNF169-like"/>
    <property type="match status" value="1"/>
</dbReference>
<sequence length="808" mass="89778">MIQHSRTAPKRPSGSIRAFLIFSIILTQISYQPLTWAQSVEDVNINTTPDSSSSLPPPPSPLPVVLSEPAPLSAEKERTPRHLINEQATPYIPPPTTFPPDQWGNRIPDFSQVGYRRGHIPLPTIIPIAITLQPSIDPRINDRARIQNAIDYVSSLPLKDVVIPDTETTIQARGVVLLQAGIYRIQGSLILNQSGVVLRGEGNGPDGTVLMAMGQFKHDFINLHGLQDPSFQSTPEYLAANIGSRELYPKNSYIILDDEVTQVADEYIPVGTFRLPVKDTSNFKVGGQVMVERYSSKNWIRRLGMDHIPKRPGDPARTVDWDSRQYDLRYVRKIKAIELRDWKVGDSGNIVSGAAVGDEVVNKAVVAAAAASVNEDTRQASSINGPQAILRYTADTNRTGKPQPFEAQKDFEEIQITVQDSQSKDNDDGGINTDGTPGYLQLDIPLVMNMDPVYGAGVVYNFKRKTHIPTDVGLENLALYSQHDPSNPYDEHHGWFAVLIDHCENCWVANVKTHHFVSGIKAGPGSKHVTIQDCEVLEPVSMPKEGGRRYMFMLQGQMGLVKRCFSEDARHDFITGAKTRGPNVFVDSEGVRANNDAGPHDRWTTGTLYDNIHSADLNVRNRGWMGSGQGWAGAFHVVYHSSADIPARFQSPPGATNWIVGFEGTLGDKGVEFDGYDATFLDPEPYDIGHTPRSLYWAQLVARLGGTEKAAEWVEKTVGVKGKSQYKGLLGRKFLSLNEIVLAGKDIQSLSRLEKDREEEQKQDEAEMEASIEQLQKDIQRMESEIREHGYGHLLNDDEDEVSEEDTW</sequence>
<evidence type="ECO:0000256" key="3">
    <source>
        <dbReference type="SAM" id="SignalP"/>
    </source>
</evidence>
<keyword evidence="1" id="KW-0175">Coiled coil</keyword>
<comment type="caution">
    <text evidence="4">The sequence shown here is derived from an EMBL/GenBank/DDBJ whole genome shotgun (WGS) entry which is preliminary data.</text>
</comment>
<evidence type="ECO:0000256" key="2">
    <source>
        <dbReference type="SAM" id="MobiDB-lite"/>
    </source>
</evidence>
<protein>
    <submittedName>
        <fullName evidence="4">Uncharacterized protein</fullName>
    </submittedName>
</protein>
<dbReference type="SUPFAM" id="SSF51126">
    <property type="entry name" value="Pectin lyase-like"/>
    <property type="match status" value="1"/>
</dbReference>
<organism evidence="4 5">
    <name type="scientific">Linnemannia schmuckeri</name>
    <dbReference type="NCBI Taxonomy" id="64567"/>
    <lineage>
        <taxon>Eukaryota</taxon>
        <taxon>Fungi</taxon>
        <taxon>Fungi incertae sedis</taxon>
        <taxon>Mucoromycota</taxon>
        <taxon>Mortierellomycotina</taxon>
        <taxon>Mortierellomycetes</taxon>
        <taxon>Mortierellales</taxon>
        <taxon>Mortierellaceae</taxon>
        <taxon>Linnemannia</taxon>
    </lineage>
</organism>
<feature type="signal peptide" evidence="3">
    <location>
        <begin position="1"/>
        <end position="37"/>
    </location>
</feature>
<dbReference type="Proteomes" id="UP000748756">
    <property type="component" value="Unassembled WGS sequence"/>
</dbReference>
<proteinExistence type="predicted"/>
<keyword evidence="3" id="KW-0732">Signal</keyword>
<dbReference type="InterPro" id="IPR012334">
    <property type="entry name" value="Pectin_lyas_fold"/>
</dbReference>
<name>A0A9P5VBB8_9FUNG</name>
<feature type="region of interest" description="Disordered" evidence="2">
    <location>
        <begin position="47"/>
        <end position="67"/>
    </location>
</feature>
<feature type="coiled-coil region" evidence="1">
    <location>
        <begin position="750"/>
        <end position="785"/>
    </location>
</feature>
<dbReference type="AlphaFoldDB" id="A0A9P5VBB8"/>
<accession>A0A9P5VBB8</accession>
<dbReference type="EMBL" id="JAAAUQ010000381">
    <property type="protein sequence ID" value="KAF9150790.1"/>
    <property type="molecule type" value="Genomic_DNA"/>
</dbReference>